<dbReference type="SUPFAM" id="SSF55729">
    <property type="entry name" value="Acyl-CoA N-acyltransferases (Nat)"/>
    <property type="match status" value="1"/>
</dbReference>
<dbReference type="InterPro" id="IPR016181">
    <property type="entry name" value="Acyl_CoA_acyltransferase"/>
</dbReference>
<dbReference type="EMBL" id="AP014880">
    <property type="protein sequence ID" value="BAW16329.1"/>
    <property type="molecule type" value="Genomic_DNA"/>
</dbReference>
<reference evidence="2 3" key="1">
    <citation type="journal article" date="2017" name="Infect. Immun.">
        <title>Characterization of the Pathogenicity of Streptococcus intermedius TYG1620 Isolated from a Human Brain Abscess Based on the Complete Genome Sequence with Transcriptome Analysis and Transposon Mutagenesis in a Murine Subcutaneous Abscess Model.</title>
        <authorList>
            <person name="Hasegawa N."/>
            <person name="Sekizuka T."/>
            <person name="Sugi Y."/>
            <person name="Kawakami N."/>
            <person name="Ogasawara Y."/>
            <person name="Kato K."/>
            <person name="Yamashita A."/>
            <person name="Takeuchi F."/>
            <person name="Kuroda M."/>
        </authorList>
    </citation>
    <scope>NUCLEOTIDE SEQUENCE [LARGE SCALE GENOMIC DNA]</scope>
    <source>
        <strain evidence="2 3">TYG1620</strain>
    </source>
</reference>
<dbReference type="InterPro" id="IPR000182">
    <property type="entry name" value="GNAT_dom"/>
</dbReference>
<name>A0AAD1C6Y2_STRIT</name>
<sequence length="169" mass="19014">MKEYLSIREMVLADIDILSESFMAQGWPGRKEILRKYFHEQEEGKRQVLIAELGAELAGYITILPIAKHGPFAGRYPELADFNVFEKFQSKGIGRTLLEKAVQEAEKFSNVVTLGVGLHHGYGAAQRLYIKSGFVPDGSGVWYNNQLLTAYAPCENNDDLVLYLSKKVK</sequence>
<accession>A0AAD1C6Y2</accession>
<dbReference type="Gene3D" id="3.40.630.30">
    <property type="match status" value="1"/>
</dbReference>
<dbReference type="AlphaFoldDB" id="A0AAD1C6Y2"/>
<proteinExistence type="predicted"/>
<organism evidence="2 3">
    <name type="scientific">Streptococcus intermedius</name>
    <dbReference type="NCBI Taxonomy" id="1338"/>
    <lineage>
        <taxon>Bacteria</taxon>
        <taxon>Bacillati</taxon>
        <taxon>Bacillota</taxon>
        <taxon>Bacilli</taxon>
        <taxon>Lactobacillales</taxon>
        <taxon>Streptococcaceae</taxon>
        <taxon>Streptococcus</taxon>
        <taxon>Streptococcus anginosus group</taxon>
    </lineage>
</organism>
<protein>
    <submittedName>
        <fullName evidence="2">Acetyltransferase</fullName>
    </submittedName>
</protein>
<evidence type="ECO:0000313" key="3">
    <source>
        <dbReference type="Proteomes" id="UP000217792"/>
    </source>
</evidence>
<feature type="domain" description="N-acetyltransferase" evidence="1">
    <location>
        <begin position="5"/>
        <end position="169"/>
    </location>
</feature>
<evidence type="ECO:0000313" key="2">
    <source>
        <dbReference type="EMBL" id="BAW16329.1"/>
    </source>
</evidence>
<dbReference type="CDD" id="cd04301">
    <property type="entry name" value="NAT_SF"/>
    <property type="match status" value="1"/>
</dbReference>
<dbReference type="Pfam" id="PF00583">
    <property type="entry name" value="Acetyltransf_1"/>
    <property type="match status" value="1"/>
</dbReference>
<dbReference type="PROSITE" id="PS51186">
    <property type="entry name" value="GNAT"/>
    <property type="match status" value="1"/>
</dbReference>
<dbReference type="Proteomes" id="UP000217792">
    <property type="component" value="Chromosome"/>
</dbReference>
<dbReference type="GO" id="GO:0016747">
    <property type="term" value="F:acyltransferase activity, transferring groups other than amino-acyl groups"/>
    <property type="evidence" value="ECO:0007669"/>
    <property type="project" value="InterPro"/>
</dbReference>
<evidence type="ECO:0000259" key="1">
    <source>
        <dbReference type="PROSITE" id="PS51186"/>
    </source>
</evidence>
<gene>
    <name evidence="2" type="ORF">SITYG_03430</name>
</gene>
<dbReference type="RefSeq" id="WP_096362534.1">
    <property type="nucleotide sequence ID" value="NZ_AP014880.1"/>
</dbReference>